<reference evidence="3" key="1">
    <citation type="submission" date="2017-09" db="EMBL/GenBank/DDBJ databases">
        <title>Depth-based differentiation of microbial function through sediment-hosted aquifers and enrichment of novel symbionts in the deep terrestrial subsurface.</title>
        <authorList>
            <person name="Probst A.J."/>
            <person name="Ladd B."/>
            <person name="Jarett J.K."/>
            <person name="Geller-Mcgrath D.E."/>
            <person name="Sieber C.M.K."/>
            <person name="Emerson J.B."/>
            <person name="Anantharaman K."/>
            <person name="Thomas B.C."/>
            <person name="Malmstrom R."/>
            <person name="Stieglmeier M."/>
            <person name="Klingl A."/>
            <person name="Woyke T."/>
            <person name="Ryan C.M."/>
            <person name="Banfield J.F."/>
        </authorList>
    </citation>
    <scope>NUCLEOTIDE SEQUENCE [LARGE SCALE GENOMIC DNA]</scope>
</reference>
<dbReference type="GO" id="GO:0008654">
    <property type="term" value="P:phospholipid biosynthetic process"/>
    <property type="evidence" value="ECO:0007669"/>
    <property type="project" value="InterPro"/>
</dbReference>
<dbReference type="Proteomes" id="UP000230766">
    <property type="component" value="Unassembled WGS sequence"/>
</dbReference>
<dbReference type="InterPro" id="IPR000462">
    <property type="entry name" value="CDP-OH_P_trans"/>
</dbReference>
<organism evidence="2 3">
    <name type="scientific">Candidatus Nealsonbacteria bacterium CG01_land_8_20_14_3_00_12</name>
    <dbReference type="NCBI Taxonomy" id="1974697"/>
    <lineage>
        <taxon>Bacteria</taxon>
        <taxon>Candidatus Nealsoniibacteriota</taxon>
    </lineage>
</organism>
<evidence type="ECO:0000256" key="1">
    <source>
        <dbReference type="SAM" id="Phobius"/>
    </source>
</evidence>
<proteinExistence type="predicted"/>
<keyword evidence="1" id="KW-0472">Membrane</keyword>
<evidence type="ECO:0000313" key="3">
    <source>
        <dbReference type="Proteomes" id="UP000230766"/>
    </source>
</evidence>
<sequence>MLEEKREKFKKISEKMGEAFAKLGLSPNQYTLFSLFFVLISFYFLTSKNLVLALIFFVIASVLDFIDGAVAKFLKRETKKGAYLDTISDRYVEGIILLGFLFLPLKEFFILPVEVWIFLAFFGSLMTTYAKAAAKEKGLVETEIKKGFFGRAERIILISLAMFLGIFNLSWMIYPIIILAIFSNITAIQRIYLALK</sequence>
<accession>A0A2M7EBJ1</accession>
<keyword evidence="2" id="KW-0808">Transferase</keyword>
<feature type="transmembrane region" description="Helical" evidence="1">
    <location>
        <begin position="20"/>
        <end position="44"/>
    </location>
</feature>
<name>A0A2M7EBJ1_9BACT</name>
<evidence type="ECO:0000313" key="2">
    <source>
        <dbReference type="EMBL" id="PIV65130.1"/>
    </source>
</evidence>
<keyword evidence="1" id="KW-1133">Transmembrane helix</keyword>
<feature type="transmembrane region" description="Helical" evidence="1">
    <location>
        <begin position="91"/>
        <end position="109"/>
    </location>
</feature>
<dbReference type="GO" id="GO:0016020">
    <property type="term" value="C:membrane"/>
    <property type="evidence" value="ECO:0007669"/>
    <property type="project" value="InterPro"/>
</dbReference>
<feature type="transmembrane region" description="Helical" evidence="1">
    <location>
        <begin position="155"/>
        <end position="182"/>
    </location>
</feature>
<gene>
    <name evidence="2" type="ORF">COS09_01175</name>
</gene>
<dbReference type="GO" id="GO:0016780">
    <property type="term" value="F:phosphotransferase activity, for other substituted phosphate groups"/>
    <property type="evidence" value="ECO:0007669"/>
    <property type="project" value="InterPro"/>
</dbReference>
<keyword evidence="1" id="KW-0812">Transmembrane</keyword>
<dbReference type="AlphaFoldDB" id="A0A2M7EBJ1"/>
<comment type="caution">
    <text evidence="2">The sequence shown here is derived from an EMBL/GenBank/DDBJ whole genome shotgun (WGS) entry which is preliminary data.</text>
</comment>
<dbReference type="InterPro" id="IPR043130">
    <property type="entry name" value="CDP-OH_PTrfase_TM_dom"/>
</dbReference>
<feature type="transmembrane region" description="Helical" evidence="1">
    <location>
        <begin position="50"/>
        <end position="70"/>
    </location>
</feature>
<protein>
    <submittedName>
        <fullName evidence="2">CDP-alcohol phosphatidyltransferase family protein</fullName>
    </submittedName>
</protein>
<dbReference type="Pfam" id="PF01066">
    <property type="entry name" value="CDP-OH_P_transf"/>
    <property type="match status" value="1"/>
</dbReference>
<dbReference type="Gene3D" id="1.20.120.1760">
    <property type="match status" value="1"/>
</dbReference>
<dbReference type="EMBL" id="PETJ01000030">
    <property type="protein sequence ID" value="PIV65130.1"/>
    <property type="molecule type" value="Genomic_DNA"/>
</dbReference>